<dbReference type="PANTHER" id="PTHR30544:SF5">
    <property type="entry name" value="RADICAL SAM CORE DOMAIN-CONTAINING PROTEIN"/>
    <property type="match status" value="1"/>
</dbReference>
<dbReference type="GO" id="GO:0008168">
    <property type="term" value="F:methyltransferase activity"/>
    <property type="evidence" value="ECO:0007669"/>
    <property type="project" value="UniProtKB-KW"/>
</dbReference>
<evidence type="ECO:0000256" key="2">
    <source>
        <dbReference type="ARBA" id="ARBA00022552"/>
    </source>
</evidence>
<evidence type="ECO:0000256" key="4">
    <source>
        <dbReference type="SAM" id="MobiDB-lite"/>
    </source>
</evidence>
<dbReference type="SFLD" id="SFLDS00029">
    <property type="entry name" value="Radical_SAM"/>
    <property type="match status" value="1"/>
</dbReference>
<organism evidence="6 7">
    <name type="scientific">Nitzschia inconspicua</name>
    <dbReference type="NCBI Taxonomy" id="303405"/>
    <lineage>
        <taxon>Eukaryota</taxon>
        <taxon>Sar</taxon>
        <taxon>Stramenopiles</taxon>
        <taxon>Ochrophyta</taxon>
        <taxon>Bacillariophyta</taxon>
        <taxon>Bacillariophyceae</taxon>
        <taxon>Bacillariophycidae</taxon>
        <taxon>Bacillariales</taxon>
        <taxon>Bacillariaceae</taxon>
        <taxon>Nitzschia</taxon>
    </lineage>
</organism>
<dbReference type="SFLD" id="SFLDG01062">
    <property type="entry name" value="methyltransferase_(Class_A)"/>
    <property type="match status" value="1"/>
</dbReference>
<dbReference type="Proteomes" id="UP000693970">
    <property type="component" value="Unassembled WGS sequence"/>
</dbReference>
<dbReference type="GO" id="GO:0051536">
    <property type="term" value="F:iron-sulfur cluster binding"/>
    <property type="evidence" value="ECO:0007669"/>
    <property type="project" value="InterPro"/>
</dbReference>
<dbReference type="InterPro" id="IPR048641">
    <property type="entry name" value="RlmN_N"/>
</dbReference>
<evidence type="ECO:0000259" key="5">
    <source>
        <dbReference type="PROSITE" id="PS51918"/>
    </source>
</evidence>
<name>A0A9K3Q218_9STRA</name>
<dbReference type="CDD" id="cd01335">
    <property type="entry name" value="Radical_SAM"/>
    <property type="match status" value="1"/>
</dbReference>
<feature type="region of interest" description="Disordered" evidence="4">
    <location>
        <begin position="39"/>
        <end position="72"/>
    </location>
</feature>
<gene>
    <name evidence="6" type="ORF">IV203_031080</name>
</gene>
<dbReference type="AlphaFoldDB" id="A0A9K3Q218"/>
<dbReference type="InterPro" id="IPR040072">
    <property type="entry name" value="Methyltransferase_A"/>
</dbReference>
<accession>A0A9K3Q218</accession>
<dbReference type="GO" id="GO:0030488">
    <property type="term" value="P:tRNA methylation"/>
    <property type="evidence" value="ECO:0007669"/>
    <property type="project" value="InterPro"/>
</dbReference>
<feature type="domain" description="Radical SAM core" evidence="5">
    <location>
        <begin position="175"/>
        <end position="442"/>
    </location>
</feature>
<dbReference type="HAMAP" id="MF_01849">
    <property type="entry name" value="RNA_methyltr_RlmN"/>
    <property type="match status" value="1"/>
</dbReference>
<proteinExistence type="inferred from homology"/>
<dbReference type="GO" id="GO:0070475">
    <property type="term" value="P:rRNA base methylation"/>
    <property type="evidence" value="ECO:0007669"/>
    <property type="project" value="InterPro"/>
</dbReference>
<reference evidence="6" key="1">
    <citation type="journal article" date="2021" name="Sci. Rep.">
        <title>Diploid genomic architecture of Nitzschia inconspicua, an elite biomass production diatom.</title>
        <authorList>
            <person name="Oliver A."/>
            <person name="Podell S."/>
            <person name="Pinowska A."/>
            <person name="Traller J.C."/>
            <person name="Smith S.R."/>
            <person name="McClure R."/>
            <person name="Beliaev A."/>
            <person name="Bohutskyi P."/>
            <person name="Hill E.A."/>
            <person name="Rabines A."/>
            <person name="Zheng H."/>
            <person name="Allen L.Z."/>
            <person name="Kuo A."/>
            <person name="Grigoriev I.V."/>
            <person name="Allen A.E."/>
            <person name="Hazlebeck D."/>
            <person name="Allen E.E."/>
        </authorList>
    </citation>
    <scope>NUCLEOTIDE SEQUENCE</scope>
    <source>
        <strain evidence="6">Hildebrandi</strain>
    </source>
</reference>
<dbReference type="InterPro" id="IPR007197">
    <property type="entry name" value="rSAM"/>
</dbReference>
<keyword evidence="2" id="KW-0698">rRNA processing</keyword>
<dbReference type="InterPro" id="IPR027492">
    <property type="entry name" value="RNA_MTrfase_RlmN"/>
</dbReference>
<feature type="compositionally biased region" description="Low complexity" evidence="4">
    <location>
        <begin position="62"/>
        <end position="72"/>
    </location>
</feature>
<keyword evidence="6" id="KW-0489">Methyltransferase</keyword>
<feature type="compositionally biased region" description="Basic and acidic residues" evidence="4">
    <location>
        <begin position="225"/>
        <end position="249"/>
    </location>
</feature>
<keyword evidence="7" id="KW-1185">Reference proteome</keyword>
<evidence type="ECO:0000313" key="7">
    <source>
        <dbReference type="Proteomes" id="UP000693970"/>
    </source>
</evidence>
<feature type="region of interest" description="Disordered" evidence="4">
    <location>
        <begin position="224"/>
        <end position="251"/>
    </location>
</feature>
<dbReference type="OrthoDB" id="538249at2759"/>
<dbReference type="SFLD" id="SFLDF00275">
    <property type="entry name" value="adenosine_C2_methyltransferase"/>
    <property type="match status" value="1"/>
</dbReference>
<dbReference type="NCBIfam" id="TIGR00048">
    <property type="entry name" value="rRNA_mod_RlmN"/>
    <property type="match status" value="1"/>
</dbReference>
<dbReference type="PANTHER" id="PTHR30544">
    <property type="entry name" value="23S RRNA METHYLTRANSFERASE"/>
    <property type="match status" value="1"/>
</dbReference>
<dbReference type="EMBL" id="JAGRRH010000006">
    <property type="protein sequence ID" value="KAG7368337.1"/>
    <property type="molecule type" value="Genomic_DNA"/>
</dbReference>
<dbReference type="PROSITE" id="PS51918">
    <property type="entry name" value="RADICAL_SAM"/>
    <property type="match status" value="1"/>
</dbReference>
<reference evidence="6" key="2">
    <citation type="submission" date="2021-04" db="EMBL/GenBank/DDBJ databases">
        <authorList>
            <person name="Podell S."/>
        </authorList>
    </citation>
    <scope>NUCLEOTIDE SEQUENCE</scope>
    <source>
        <strain evidence="6">Hildebrandi</strain>
    </source>
</reference>
<protein>
    <submittedName>
        <fullName evidence="6">23S rRNA adenine methyltransferase</fullName>
    </submittedName>
</protein>
<dbReference type="Pfam" id="PF21016">
    <property type="entry name" value="RlmN_N"/>
    <property type="match status" value="1"/>
</dbReference>
<comment type="cofactor">
    <cofactor evidence="1">
        <name>[4Fe-4S] cluster</name>
        <dbReference type="ChEBI" id="CHEBI:49883"/>
    </cofactor>
</comment>
<evidence type="ECO:0000313" key="6">
    <source>
        <dbReference type="EMBL" id="KAG7368337.1"/>
    </source>
</evidence>
<dbReference type="Pfam" id="PF04055">
    <property type="entry name" value="Radical_SAM"/>
    <property type="match status" value="1"/>
</dbReference>
<comment type="caution">
    <text evidence="6">The sequence shown here is derived from an EMBL/GenBank/DDBJ whole genome shotgun (WGS) entry which is preliminary data.</text>
</comment>
<keyword evidence="6" id="KW-0808">Transferase</keyword>
<keyword evidence="3" id="KW-0819">tRNA processing</keyword>
<evidence type="ECO:0000256" key="3">
    <source>
        <dbReference type="ARBA" id="ARBA00022694"/>
    </source>
</evidence>
<sequence>MTSRIVMAWTTTSNSILLTASRKSSLLDTNKIARTGMFSTTAKERTSRRWPGKRSSTKLNESASSSATSSSFSSLGMVNLHTIPLNELETLLVSWGHPKYRAKQVYQWIHTQGVTDVTQMKNIPKSLQQQLLEHSSPGHLTLHIEQKSAKDGTIKRAYKLHDGALIESVLMGPYQDGRYTACISSQAGCAQGCVFCATGQMGFTRQLTPEEIFEQVSRFASELAYEEKQSQREQKNGDSRASSEEEQHGRSKRLSNIVFMGMGEPLANYRNVVAAIKRIQSELGIGYRRITVSTVGIVPNISKLAQDLPQVKLAVSLHCATDKERTALLPANRRYGGLDTLMETLQNYIRTVGKRVTLEWALIEGENDTPETAHSLGKLIQKWIPAKGKVNNMVHVNVIPLNPTGGFSEGKPSSRQRVRAFCDILQDKYGISCTPRVRRGIDIDAGCGQLTTKVMEEGEQTQDSMGGCMDTTALQVVDSAAEDDDPTSIPIQWSIADDAMVWKDESIEGMDVGEDDNWEDYEYQTKEELDEASRLMKLVEGKTFAIPETITKKEKAAPR</sequence>
<dbReference type="InterPro" id="IPR004383">
    <property type="entry name" value="rRNA_lsu_MTrfase_RlmN/Cfr"/>
</dbReference>
<evidence type="ECO:0000256" key="1">
    <source>
        <dbReference type="ARBA" id="ARBA00001966"/>
    </source>
</evidence>